<comment type="caution">
    <text evidence="2">The sequence shown here is derived from an EMBL/GenBank/DDBJ whole genome shotgun (WGS) entry which is preliminary data.</text>
</comment>
<keyword evidence="3" id="KW-1185">Reference proteome</keyword>
<dbReference type="Proteomes" id="UP000287447">
    <property type="component" value="Unassembled WGS sequence"/>
</dbReference>
<evidence type="ECO:0000313" key="3">
    <source>
        <dbReference type="Proteomes" id="UP000287447"/>
    </source>
</evidence>
<organism evidence="2 3">
    <name type="scientific">Hwanghaeella grinnelliae</name>
    <dbReference type="NCBI Taxonomy" id="2500179"/>
    <lineage>
        <taxon>Bacteria</taxon>
        <taxon>Pseudomonadati</taxon>
        <taxon>Pseudomonadota</taxon>
        <taxon>Alphaproteobacteria</taxon>
        <taxon>Rhodospirillales</taxon>
        <taxon>Rhodospirillaceae</taxon>
        <taxon>Hwanghaeella</taxon>
    </lineage>
</organism>
<reference evidence="3" key="1">
    <citation type="submission" date="2019-01" db="EMBL/GenBank/DDBJ databases">
        <title>Gri0909 isolated from a small marine red alga.</title>
        <authorList>
            <person name="Kim J."/>
            <person name="Jeong S.E."/>
            <person name="Jeon C.O."/>
        </authorList>
    </citation>
    <scope>NUCLEOTIDE SEQUENCE [LARGE SCALE GENOMIC DNA]</scope>
    <source>
        <strain evidence="3">Gri0909</strain>
    </source>
</reference>
<name>A0A437QMW2_9PROT</name>
<dbReference type="EMBL" id="SADE01000002">
    <property type="protein sequence ID" value="RVU35881.1"/>
    <property type="molecule type" value="Genomic_DNA"/>
</dbReference>
<proteinExistence type="predicted"/>
<evidence type="ECO:0000313" key="2">
    <source>
        <dbReference type="EMBL" id="RVU35881.1"/>
    </source>
</evidence>
<protein>
    <submittedName>
        <fullName evidence="2">Uncharacterized protein</fullName>
    </submittedName>
</protein>
<dbReference type="AlphaFoldDB" id="A0A437QMW2"/>
<dbReference type="OrthoDB" id="6087881at2"/>
<sequence length="182" mass="20032">MPRFLSFLFALALAMSAGLSSTGALAQGIEKFFGHFEGSGISENADSIYFAVSVRDLDVKIAAAPNGGFTLDWTTVTREKGDPDNPKVKHKQASLTFMPANTPGVYRTESEGDPLDGAPVWWSRVDGTSLYTYRMQINEDGTWRVQKYIRTVSGSGMELVFESIEDGDQIRQVRARLIKIGN</sequence>
<dbReference type="RefSeq" id="WP_127765358.1">
    <property type="nucleotide sequence ID" value="NZ_SADE01000002.1"/>
</dbReference>
<feature type="signal peptide" evidence="1">
    <location>
        <begin position="1"/>
        <end position="26"/>
    </location>
</feature>
<evidence type="ECO:0000256" key="1">
    <source>
        <dbReference type="SAM" id="SignalP"/>
    </source>
</evidence>
<accession>A0A437QMW2</accession>
<keyword evidence="1" id="KW-0732">Signal</keyword>
<feature type="chain" id="PRO_5019029774" evidence="1">
    <location>
        <begin position="27"/>
        <end position="182"/>
    </location>
</feature>
<gene>
    <name evidence="2" type="ORF">EOI86_11515</name>
</gene>